<comment type="caution">
    <text evidence="1">The sequence shown here is derived from an EMBL/GenBank/DDBJ whole genome shotgun (WGS) entry which is preliminary data.</text>
</comment>
<keyword evidence="2" id="KW-1185">Reference proteome</keyword>
<proteinExistence type="predicted"/>
<gene>
    <name evidence="1" type="ORF">NPIL_561101</name>
</gene>
<accession>A0A8X6URS7</accession>
<organism evidence="1 2">
    <name type="scientific">Nephila pilipes</name>
    <name type="common">Giant wood spider</name>
    <name type="synonym">Nephila maculata</name>
    <dbReference type="NCBI Taxonomy" id="299642"/>
    <lineage>
        <taxon>Eukaryota</taxon>
        <taxon>Metazoa</taxon>
        <taxon>Ecdysozoa</taxon>
        <taxon>Arthropoda</taxon>
        <taxon>Chelicerata</taxon>
        <taxon>Arachnida</taxon>
        <taxon>Araneae</taxon>
        <taxon>Araneomorphae</taxon>
        <taxon>Entelegynae</taxon>
        <taxon>Araneoidea</taxon>
        <taxon>Nephilidae</taxon>
        <taxon>Nephila</taxon>
    </lineage>
</organism>
<name>A0A8X6URS7_NEPPI</name>
<reference evidence="1" key="1">
    <citation type="submission" date="2020-08" db="EMBL/GenBank/DDBJ databases">
        <title>Multicomponent nature underlies the extraordinary mechanical properties of spider dragline silk.</title>
        <authorList>
            <person name="Kono N."/>
            <person name="Nakamura H."/>
            <person name="Mori M."/>
            <person name="Yoshida Y."/>
            <person name="Ohtoshi R."/>
            <person name="Malay A.D."/>
            <person name="Moran D.A.P."/>
            <person name="Tomita M."/>
            <person name="Numata K."/>
            <person name="Arakawa K."/>
        </authorList>
    </citation>
    <scope>NUCLEOTIDE SEQUENCE</scope>
</reference>
<dbReference type="EMBL" id="BMAW01036340">
    <property type="protein sequence ID" value="GFU43577.1"/>
    <property type="molecule type" value="Genomic_DNA"/>
</dbReference>
<evidence type="ECO:0000313" key="2">
    <source>
        <dbReference type="Proteomes" id="UP000887013"/>
    </source>
</evidence>
<sequence length="171" mass="19778">MWWLVRICSHKQIDVGFSWARSRPPENGPLRSIWIHRLADPFRRFSRGDGPCLPVRAEAEASGWLPCQLPLNFRNPRLHPGSELRTSYIKVFRQTWRFTLPTAAVWVRLGSKKGHTLSPGSRAGRGSNVPRIKLSYEPSLSRLEMFFRGSERDSLTKDLSPVPSWAYRFQF</sequence>
<dbReference type="Proteomes" id="UP000887013">
    <property type="component" value="Unassembled WGS sequence"/>
</dbReference>
<dbReference type="AlphaFoldDB" id="A0A8X6URS7"/>
<protein>
    <submittedName>
        <fullName evidence="1">Uncharacterized protein</fullName>
    </submittedName>
</protein>
<evidence type="ECO:0000313" key="1">
    <source>
        <dbReference type="EMBL" id="GFU43577.1"/>
    </source>
</evidence>